<dbReference type="KEGG" id="rcr:NCTC10994_01588"/>
<evidence type="ECO:0000256" key="2">
    <source>
        <dbReference type="SAM" id="Phobius"/>
    </source>
</evidence>
<name>A0A2X4X1V8_9NOCA</name>
<keyword evidence="4" id="KW-1185">Reference proteome</keyword>
<dbReference type="RefSeq" id="WP_169848869.1">
    <property type="nucleotide sequence ID" value="NZ_JAFBBL010000001.1"/>
</dbReference>
<dbReference type="Proteomes" id="UP000249091">
    <property type="component" value="Chromosome 1"/>
</dbReference>
<evidence type="ECO:0000313" key="4">
    <source>
        <dbReference type="Proteomes" id="UP000249091"/>
    </source>
</evidence>
<protein>
    <submittedName>
        <fullName evidence="3">Uncharacterized protein</fullName>
    </submittedName>
</protein>
<gene>
    <name evidence="3" type="ORF">NCTC10994_01588</name>
</gene>
<keyword evidence="2" id="KW-1133">Transmembrane helix</keyword>
<sequence length="52" mass="5392">MSDPNDDAIGDTPDADPELTRNRSGGGAAGVWRVVTSLVVVALVIVLIVVFL</sequence>
<reference evidence="3 4" key="1">
    <citation type="submission" date="2018-06" db="EMBL/GenBank/DDBJ databases">
        <authorList>
            <consortium name="Pathogen Informatics"/>
            <person name="Doyle S."/>
        </authorList>
    </citation>
    <scope>NUCLEOTIDE SEQUENCE [LARGE SCALE GENOMIC DNA]</scope>
    <source>
        <strain evidence="3 4">NCTC10994</strain>
    </source>
</reference>
<evidence type="ECO:0000256" key="1">
    <source>
        <dbReference type="SAM" id="MobiDB-lite"/>
    </source>
</evidence>
<accession>A0A2X4X1V8</accession>
<evidence type="ECO:0000313" key="3">
    <source>
        <dbReference type="EMBL" id="SQI30434.1"/>
    </source>
</evidence>
<proteinExistence type="predicted"/>
<keyword evidence="2" id="KW-0812">Transmembrane</keyword>
<feature type="compositionally biased region" description="Acidic residues" evidence="1">
    <location>
        <begin position="1"/>
        <end position="17"/>
    </location>
</feature>
<organism evidence="3 4">
    <name type="scientific">Rhodococcus coprophilus</name>
    <dbReference type="NCBI Taxonomy" id="38310"/>
    <lineage>
        <taxon>Bacteria</taxon>
        <taxon>Bacillati</taxon>
        <taxon>Actinomycetota</taxon>
        <taxon>Actinomycetes</taxon>
        <taxon>Mycobacteriales</taxon>
        <taxon>Nocardiaceae</taxon>
        <taxon>Rhodococcus</taxon>
    </lineage>
</organism>
<feature type="transmembrane region" description="Helical" evidence="2">
    <location>
        <begin position="31"/>
        <end position="51"/>
    </location>
</feature>
<dbReference type="AlphaFoldDB" id="A0A2X4X1V8"/>
<keyword evidence="2" id="KW-0472">Membrane</keyword>
<dbReference type="EMBL" id="LS483468">
    <property type="protein sequence ID" value="SQI30434.1"/>
    <property type="molecule type" value="Genomic_DNA"/>
</dbReference>
<feature type="region of interest" description="Disordered" evidence="1">
    <location>
        <begin position="1"/>
        <end position="26"/>
    </location>
</feature>